<dbReference type="Pfam" id="PF09365">
    <property type="entry name" value="DUF2461"/>
    <property type="match status" value="1"/>
</dbReference>
<name>A0A9P5SN95_9FUNG</name>
<dbReference type="Proteomes" id="UP000696485">
    <property type="component" value="Unassembled WGS sequence"/>
</dbReference>
<dbReference type="InterPro" id="IPR012808">
    <property type="entry name" value="CHP02453"/>
</dbReference>
<feature type="region of interest" description="Disordered" evidence="1">
    <location>
        <begin position="1"/>
        <end position="139"/>
    </location>
</feature>
<feature type="compositionally biased region" description="Acidic residues" evidence="1">
    <location>
        <begin position="50"/>
        <end position="89"/>
    </location>
</feature>
<dbReference type="EMBL" id="JAAAUY010000266">
    <property type="protein sequence ID" value="KAF9332331.1"/>
    <property type="molecule type" value="Genomic_DNA"/>
</dbReference>
<dbReference type="PANTHER" id="PTHR36452">
    <property type="entry name" value="CHROMOSOME 12, WHOLE GENOME SHOTGUN SEQUENCE"/>
    <property type="match status" value="1"/>
</dbReference>
<comment type="caution">
    <text evidence="2">The sequence shown here is derived from an EMBL/GenBank/DDBJ whole genome shotgun (WGS) entry which is preliminary data.</text>
</comment>
<feature type="compositionally biased region" description="Low complexity" evidence="1">
    <location>
        <begin position="1"/>
        <end position="28"/>
    </location>
</feature>
<dbReference type="AlphaFoldDB" id="A0A9P5SN95"/>
<evidence type="ECO:0000313" key="2">
    <source>
        <dbReference type="EMBL" id="KAF9332331.1"/>
    </source>
</evidence>
<keyword evidence="3" id="KW-1185">Reference proteome</keyword>
<organism evidence="2 3">
    <name type="scientific">Podila minutissima</name>
    <dbReference type="NCBI Taxonomy" id="64525"/>
    <lineage>
        <taxon>Eukaryota</taxon>
        <taxon>Fungi</taxon>
        <taxon>Fungi incertae sedis</taxon>
        <taxon>Mucoromycota</taxon>
        <taxon>Mortierellomycotina</taxon>
        <taxon>Mortierellomycetes</taxon>
        <taxon>Mortierellales</taxon>
        <taxon>Mortierellaceae</taxon>
        <taxon>Podila</taxon>
    </lineage>
</organism>
<feature type="compositionally biased region" description="Basic residues" evidence="1">
    <location>
        <begin position="31"/>
        <end position="45"/>
    </location>
</feature>
<feature type="compositionally biased region" description="Low complexity" evidence="1">
    <location>
        <begin position="104"/>
        <end position="129"/>
    </location>
</feature>
<protein>
    <submittedName>
        <fullName evidence="2">Uncharacterized protein</fullName>
    </submittedName>
</protein>
<evidence type="ECO:0000256" key="1">
    <source>
        <dbReference type="SAM" id="MobiDB-lite"/>
    </source>
</evidence>
<gene>
    <name evidence="2" type="ORF">BG006_004791</name>
</gene>
<reference evidence="2" key="1">
    <citation type="journal article" date="2020" name="Fungal Divers.">
        <title>Resolving the Mortierellaceae phylogeny through synthesis of multi-gene phylogenetics and phylogenomics.</title>
        <authorList>
            <person name="Vandepol N."/>
            <person name="Liber J."/>
            <person name="Desiro A."/>
            <person name="Na H."/>
            <person name="Kennedy M."/>
            <person name="Barry K."/>
            <person name="Grigoriev I.V."/>
            <person name="Miller A.N."/>
            <person name="O'Donnell K."/>
            <person name="Stajich J.E."/>
            <person name="Bonito G."/>
        </authorList>
    </citation>
    <scope>NUCLEOTIDE SEQUENCE</scope>
    <source>
        <strain evidence="2">NVP1</strain>
    </source>
</reference>
<accession>A0A9P5SN95</accession>
<dbReference type="PANTHER" id="PTHR36452:SF1">
    <property type="entry name" value="DUF2461 DOMAIN-CONTAINING PROTEIN"/>
    <property type="match status" value="1"/>
</dbReference>
<dbReference type="NCBIfam" id="TIGR02453">
    <property type="entry name" value="TIGR02453 family protein"/>
    <property type="match status" value="1"/>
</dbReference>
<proteinExistence type="predicted"/>
<evidence type="ECO:0000313" key="3">
    <source>
        <dbReference type="Proteomes" id="UP000696485"/>
    </source>
</evidence>
<sequence length="388" mass="43108">MSPATTARPKRAASSASKAASKQSQPAKNTTIKRSHKAVTGARKRAKDESDQEDEPEDEEESDQDDEDDYGGEEEQSDDSDDDDAFEDDSSVRRAISRSKKATTTKPKPSSSPKSSKSSTKSSQSTASPKKTKSNETVVPTQEWVVSKLKIPRPKGGQAADAIQPETLEFIRDLKENNDREYMMLNQERFLTAKADFMDFIRMVKEGLLEADPDVMDQEPKDSMMRIYRDVRFSNDKTPYKRQLSCHWSKGGKKSIAAGYYFSVSSGDQSFIGCGVWDPNGPALTRIRHGIVNHADRFKAILETDAIKEIKGGLSGIDALQPGSSQLKTGPAGFDKNHPMIEFLKRKSFAIGRTFTDKEVVSPGFLEEVLKTYDACVDFVHILNDWIG</sequence>